<evidence type="ECO:0000313" key="3">
    <source>
        <dbReference type="Proteomes" id="UP001153678"/>
    </source>
</evidence>
<organism evidence="2 3">
    <name type="scientific">Funneliformis geosporum</name>
    <dbReference type="NCBI Taxonomy" id="1117311"/>
    <lineage>
        <taxon>Eukaryota</taxon>
        <taxon>Fungi</taxon>
        <taxon>Fungi incertae sedis</taxon>
        <taxon>Mucoromycota</taxon>
        <taxon>Glomeromycotina</taxon>
        <taxon>Glomeromycetes</taxon>
        <taxon>Glomerales</taxon>
        <taxon>Glomeraceae</taxon>
        <taxon>Funneliformis</taxon>
    </lineage>
</organism>
<keyword evidence="3" id="KW-1185">Reference proteome</keyword>
<name>A0A9W4SNT1_9GLOM</name>
<proteinExistence type="predicted"/>
<evidence type="ECO:0000256" key="1">
    <source>
        <dbReference type="SAM" id="Coils"/>
    </source>
</evidence>
<evidence type="ECO:0000313" key="2">
    <source>
        <dbReference type="EMBL" id="CAI2175028.1"/>
    </source>
</evidence>
<dbReference type="Proteomes" id="UP001153678">
    <property type="component" value="Unassembled WGS sequence"/>
</dbReference>
<keyword evidence="1" id="KW-0175">Coiled coil</keyword>
<gene>
    <name evidence="2" type="ORF">FWILDA_LOCUS6887</name>
</gene>
<feature type="coiled-coil region" evidence="1">
    <location>
        <begin position="60"/>
        <end position="178"/>
    </location>
</feature>
<dbReference type="OrthoDB" id="2344771at2759"/>
<dbReference type="AlphaFoldDB" id="A0A9W4SNT1"/>
<sequence length="475" mass="55446">MLDIQPEPTDQSKIPDTFVVYTNLNNEQSVAHAQLLPKGYTEYTQEECIRALTEKDDLLRQRSEEIQKFLEKQLNEQIEQNELSNLKQKELEEFEEKYKNLEKINQKLQKTNEQNNVENLRQNEEFEKRLNNLNQKFHDNTITIKLLEERLKEKDKEINDLEQINIDLKEEASKYQSALGTATNLRLSDNDENNSVTLKNDILSLQDSLEDYITKCKGNIEINVAEVQKLLIKYGSQTDITIEHKPLIKAVLQRHVVEKIIGFAQEYFSYQDLQGKLYGIETTLYAKANEIINLTEDFAIKRTGTDDTTKVLSIKLRQQIFGALGNRGFNNMITDSRKILPHKFIDYFKSVLNDEIGKYRILKDPKKKQEIEEMASGIIQKIISLFWFRVKTQEPVAEIVWVNPNVNIDTSYMEGKWDDDEIDDLIVDICYFPTISQEFKNKSKRHIYTPARIFPKSKKSSLLKSIFNIAKGKSE</sequence>
<comment type="caution">
    <text evidence="2">The sequence shown here is derived from an EMBL/GenBank/DDBJ whole genome shotgun (WGS) entry which is preliminary data.</text>
</comment>
<dbReference type="EMBL" id="CAMKVN010001300">
    <property type="protein sequence ID" value="CAI2175028.1"/>
    <property type="molecule type" value="Genomic_DNA"/>
</dbReference>
<accession>A0A9W4SNT1</accession>
<reference evidence="2" key="1">
    <citation type="submission" date="2022-08" db="EMBL/GenBank/DDBJ databases">
        <authorList>
            <person name="Kallberg Y."/>
            <person name="Tangrot J."/>
            <person name="Rosling A."/>
        </authorList>
    </citation>
    <scope>NUCLEOTIDE SEQUENCE</scope>
    <source>
        <strain evidence="2">Wild A</strain>
    </source>
</reference>
<protein>
    <submittedName>
        <fullName evidence="2">7471_t:CDS:1</fullName>
    </submittedName>
</protein>